<proteinExistence type="predicted"/>
<keyword evidence="2" id="KW-1185">Reference proteome</keyword>
<protein>
    <recommendedName>
        <fullName evidence="3">DUF4286 family protein</fullName>
    </recommendedName>
</protein>
<dbReference type="Pfam" id="PF14114">
    <property type="entry name" value="DUF4286"/>
    <property type="match status" value="1"/>
</dbReference>
<accession>A0ABN6LA66</accession>
<reference evidence="1 2" key="1">
    <citation type="submission" date="2021-12" db="EMBL/GenBank/DDBJ databases">
        <title>Genome sequencing of bacteria with rrn-lacking chromosome and rrn-plasmid.</title>
        <authorList>
            <person name="Anda M."/>
            <person name="Iwasaki W."/>
        </authorList>
    </citation>
    <scope>NUCLEOTIDE SEQUENCE [LARGE SCALE GENOMIC DNA]</scope>
    <source>
        <strain evidence="1 2">NBRC 101262</strain>
    </source>
</reference>
<gene>
    <name evidence="1" type="ORF">PEPS_23880</name>
</gene>
<organism evidence="1 2">
    <name type="scientific">Persicobacter psychrovividus</name>
    <dbReference type="NCBI Taxonomy" id="387638"/>
    <lineage>
        <taxon>Bacteria</taxon>
        <taxon>Pseudomonadati</taxon>
        <taxon>Bacteroidota</taxon>
        <taxon>Cytophagia</taxon>
        <taxon>Cytophagales</taxon>
        <taxon>Persicobacteraceae</taxon>
        <taxon>Persicobacter</taxon>
    </lineage>
</organism>
<evidence type="ECO:0000313" key="1">
    <source>
        <dbReference type="EMBL" id="BDD00108.1"/>
    </source>
</evidence>
<evidence type="ECO:0008006" key="3">
    <source>
        <dbReference type="Google" id="ProtNLM"/>
    </source>
</evidence>
<dbReference type="EMBL" id="AP025292">
    <property type="protein sequence ID" value="BDD00108.1"/>
    <property type="molecule type" value="Genomic_DNA"/>
</dbReference>
<sequence>MIVYNVTISVEEGIEEAWLKWMKEEHMPEVMATGYFEDHKIFRLMSHLKQNEGVTYVCQYFAKSKAILNQYITKSSPALQQKSKAKFGEKALAYRSIMEQVD</sequence>
<dbReference type="Proteomes" id="UP001354989">
    <property type="component" value="Chromosome"/>
</dbReference>
<dbReference type="RefSeq" id="WP_332921345.1">
    <property type="nucleotide sequence ID" value="NZ_AP025292.1"/>
</dbReference>
<evidence type="ECO:0000313" key="2">
    <source>
        <dbReference type="Proteomes" id="UP001354989"/>
    </source>
</evidence>
<dbReference type="InterPro" id="IPR025563">
    <property type="entry name" value="DUF4286"/>
</dbReference>
<name>A0ABN6LA66_9BACT</name>